<evidence type="ECO:0000313" key="2">
    <source>
        <dbReference type="EMBL" id="RNI23595.1"/>
    </source>
</evidence>
<name>A0A3M9MEI4_9BACT</name>
<sequence length="230" mass="26108">MEPLLLLHGALGAKDQFEPLLPLLSSTVPVYSFNLAGHGGAPFPKEPFSIEYFVRQLLDWLDHHHLPRIQVFGYSMGGYIALEAARQQPDRFSRIFTLATKFHWTPETALHETAKLQPDIISSKVPTFAQVLQERHAPQDWTELLHRTSAMMHQLGQVPTLSSQAFAQINIPVCVAVGDRDQMVSIEESLEAYRQLPQGQFHVLPNTKHPLEQLQWPQLAQALQHFFSYA</sequence>
<dbReference type="Proteomes" id="UP000272117">
    <property type="component" value="Unassembled WGS sequence"/>
</dbReference>
<dbReference type="Pfam" id="PF00561">
    <property type="entry name" value="Abhydrolase_1"/>
    <property type="match status" value="1"/>
</dbReference>
<gene>
    <name evidence="2" type="ORF">EFB08_18890</name>
</gene>
<evidence type="ECO:0000313" key="3">
    <source>
        <dbReference type="Proteomes" id="UP000272117"/>
    </source>
</evidence>
<dbReference type="Gene3D" id="3.40.50.1820">
    <property type="entry name" value="alpha/beta hydrolase"/>
    <property type="match status" value="1"/>
</dbReference>
<evidence type="ECO:0000259" key="1">
    <source>
        <dbReference type="Pfam" id="PF00561"/>
    </source>
</evidence>
<feature type="domain" description="AB hydrolase-1" evidence="1">
    <location>
        <begin position="3"/>
        <end position="110"/>
    </location>
</feature>
<dbReference type="InterPro" id="IPR050266">
    <property type="entry name" value="AB_hydrolase_sf"/>
</dbReference>
<dbReference type="AlphaFoldDB" id="A0A3M9MEI4"/>
<keyword evidence="3" id="KW-1185">Reference proteome</keyword>
<dbReference type="RefSeq" id="WP_123128516.1">
    <property type="nucleotide sequence ID" value="NZ_RJJD01000015.1"/>
</dbReference>
<dbReference type="SUPFAM" id="SSF53474">
    <property type="entry name" value="alpha/beta-Hydrolases"/>
    <property type="match status" value="1"/>
</dbReference>
<dbReference type="InterPro" id="IPR000073">
    <property type="entry name" value="AB_hydrolase_1"/>
</dbReference>
<comment type="caution">
    <text evidence="2">The sequence shown here is derived from an EMBL/GenBank/DDBJ whole genome shotgun (WGS) entry which is preliminary data.</text>
</comment>
<proteinExistence type="predicted"/>
<reference evidence="2 3" key="1">
    <citation type="submission" date="2018-11" db="EMBL/GenBank/DDBJ databases">
        <title>Rufibacter latericius sp. nov., isolated from water in Baiyang Lake.</title>
        <authorList>
            <person name="Yang Y."/>
        </authorList>
    </citation>
    <scope>NUCLEOTIDE SEQUENCE [LARGE SCALE GENOMIC DNA]</scope>
    <source>
        <strain evidence="2 3">R-22-1c-1</strain>
    </source>
</reference>
<dbReference type="InterPro" id="IPR029058">
    <property type="entry name" value="AB_hydrolase_fold"/>
</dbReference>
<organism evidence="2 3">
    <name type="scientific">Rufibacter latericius</name>
    <dbReference type="NCBI Taxonomy" id="2487040"/>
    <lineage>
        <taxon>Bacteria</taxon>
        <taxon>Pseudomonadati</taxon>
        <taxon>Bacteroidota</taxon>
        <taxon>Cytophagia</taxon>
        <taxon>Cytophagales</taxon>
        <taxon>Hymenobacteraceae</taxon>
        <taxon>Rufibacter</taxon>
    </lineage>
</organism>
<dbReference type="PANTHER" id="PTHR43798">
    <property type="entry name" value="MONOACYLGLYCEROL LIPASE"/>
    <property type="match status" value="1"/>
</dbReference>
<accession>A0A3M9MEI4</accession>
<protein>
    <submittedName>
        <fullName evidence="2">Alpha/beta hydrolase</fullName>
    </submittedName>
</protein>
<dbReference type="EMBL" id="RJJD01000015">
    <property type="protein sequence ID" value="RNI23595.1"/>
    <property type="molecule type" value="Genomic_DNA"/>
</dbReference>
<keyword evidence="2" id="KW-0378">Hydrolase</keyword>
<dbReference type="GO" id="GO:0016787">
    <property type="term" value="F:hydrolase activity"/>
    <property type="evidence" value="ECO:0007669"/>
    <property type="project" value="UniProtKB-KW"/>
</dbReference>
<dbReference type="OrthoDB" id="9791779at2"/>